<keyword evidence="1" id="KW-0732">Signal</keyword>
<dbReference type="EMBL" id="CP025704">
    <property type="protein sequence ID" value="AUN99561.1"/>
    <property type="molecule type" value="Genomic_DNA"/>
</dbReference>
<dbReference type="Proteomes" id="UP000235584">
    <property type="component" value="Chromosome"/>
</dbReference>
<gene>
    <name evidence="2" type="ORF">C0V70_15900</name>
</gene>
<evidence type="ECO:0000313" key="3">
    <source>
        <dbReference type="Proteomes" id="UP000235584"/>
    </source>
</evidence>
<sequence>MKKIILFFLLISFTQTLLASDSKTYFRTDYGIGRFKSDKLDSLNANPKGPTYGIAFGSKMSYVEVGVFYRNYSFDADINHDGAANQIVHKGKTFGLDLNVFLNNHLSLKIGYAINSYKQSFANSMSASSLSAAKTSYGIEDDKSSSNIFYGANIDIFGGKTWDLYASVIQFPMSDSKSTLTAQLGVRFYMNKSFSDFFGQ</sequence>
<dbReference type="KEGG" id="bsto:C0V70_15900"/>
<name>A0A2K9NVL7_BACTC</name>
<keyword evidence="3" id="KW-1185">Reference proteome</keyword>
<dbReference type="RefSeq" id="WP_102244852.1">
    <property type="nucleotide sequence ID" value="NZ_CP025704.1"/>
</dbReference>
<feature type="chain" id="PRO_5014837024" description="Outer membrane protein beta-barrel domain-containing protein" evidence="1">
    <location>
        <begin position="20"/>
        <end position="200"/>
    </location>
</feature>
<dbReference type="OrthoDB" id="9934732at2"/>
<dbReference type="AlphaFoldDB" id="A0A2K9NVL7"/>
<accession>A0A2K9NVL7</accession>
<reference evidence="2 3" key="1">
    <citation type="submission" date="2018-01" db="EMBL/GenBank/DDBJ databases">
        <title>Complete genome sequence of Bacteriovorax stolpii DSM12778.</title>
        <authorList>
            <person name="Tang B."/>
            <person name="Chang J."/>
        </authorList>
    </citation>
    <scope>NUCLEOTIDE SEQUENCE [LARGE SCALE GENOMIC DNA]</scope>
    <source>
        <strain evidence="2 3">DSM 12778</strain>
    </source>
</reference>
<evidence type="ECO:0000256" key="1">
    <source>
        <dbReference type="SAM" id="SignalP"/>
    </source>
</evidence>
<evidence type="ECO:0000313" key="2">
    <source>
        <dbReference type="EMBL" id="AUN99561.1"/>
    </source>
</evidence>
<protein>
    <recommendedName>
        <fullName evidence="4">Outer membrane protein beta-barrel domain-containing protein</fullName>
    </recommendedName>
</protein>
<organism evidence="2 3">
    <name type="scientific">Bacteriovorax stolpii</name>
    <name type="common">Bdellovibrio stolpii</name>
    <dbReference type="NCBI Taxonomy" id="960"/>
    <lineage>
        <taxon>Bacteria</taxon>
        <taxon>Pseudomonadati</taxon>
        <taxon>Bdellovibrionota</taxon>
        <taxon>Bacteriovoracia</taxon>
        <taxon>Bacteriovoracales</taxon>
        <taxon>Bacteriovoracaceae</taxon>
        <taxon>Bacteriovorax</taxon>
    </lineage>
</organism>
<evidence type="ECO:0008006" key="4">
    <source>
        <dbReference type="Google" id="ProtNLM"/>
    </source>
</evidence>
<proteinExistence type="predicted"/>
<feature type="signal peptide" evidence="1">
    <location>
        <begin position="1"/>
        <end position="19"/>
    </location>
</feature>